<proteinExistence type="predicted"/>
<comment type="caution">
    <text evidence="2">The sequence shown here is derived from an EMBL/GenBank/DDBJ whole genome shotgun (WGS) entry which is preliminary data.</text>
</comment>
<keyword evidence="1" id="KW-0812">Transmembrane</keyword>
<dbReference type="EMBL" id="LRGB01002580">
    <property type="protein sequence ID" value="KZS07009.1"/>
    <property type="molecule type" value="Genomic_DNA"/>
</dbReference>
<organism evidence="2 3">
    <name type="scientific">Daphnia magna</name>
    <dbReference type="NCBI Taxonomy" id="35525"/>
    <lineage>
        <taxon>Eukaryota</taxon>
        <taxon>Metazoa</taxon>
        <taxon>Ecdysozoa</taxon>
        <taxon>Arthropoda</taxon>
        <taxon>Crustacea</taxon>
        <taxon>Branchiopoda</taxon>
        <taxon>Diplostraca</taxon>
        <taxon>Cladocera</taxon>
        <taxon>Anomopoda</taxon>
        <taxon>Daphniidae</taxon>
        <taxon>Daphnia</taxon>
    </lineage>
</organism>
<gene>
    <name evidence="2" type="ORF">APZ42_029550</name>
</gene>
<evidence type="ECO:0000256" key="1">
    <source>
        <dbReference type="SAM" id="Phobius"/>
    </source>
</evidence>
<keyword evidence="1" id="KW-0472">Membrane</keyword>
<accession>A0A164PNY6</accession>
<feature type="transmembrane region" description="Helical" evidence="1">
    <location>
        <begin position="51"/>
        <end position="68"/>
    </location>
</feature>
<name>A0A164PNY6_9CRUS</name>
<dbReference type="Proteomes" id="UP000076858">
    <property type="component" value="Unassembled WGS sequence"/>
</dbReference>
<evidence type="ECO:0000313" key="3">
    <source>
        <dbReference type="Proteomes" id="UP000076858"/>
    </source>
</evidence>
<keyword evidence="1" id="KW-1133">Transmembrane helix</keyword>
<protein>
    <submittedName>
        <fullName evidence="2">Uncharacterized protein</fullName>
    </submittedName>
</protein>
<keyword evidence="3" id="KW-1185">Reference proteome</keyword>
<evidence type="ECO:0000313" key="2">
    <source>
        <dbReference type="EMBL" id="KZS07009.1"/>
    </source>
</evidence>
<reference evidence="2 3" key="1">
    <citation type="submission" date="2016-03" db="EMBL/GenBank/DDBJ databases">
        <title>EvidentialGene: Evidence-directed Construction of Genes on Genomes.</title>
        <authorList>
            <person name="Gilbert D.G."/>
            <person name="Choi J.-H."/>
            <person name="Mockaitis K."/>
            <person name="Colbourne J."/>
            <person name="Pfrender M."/>
        </authorList>
    </citation>
    <scope>NUCLEOTIDE SEQUENCE [LARGE SCALE GENOMIC DNA]</scope>
    <source>
        <strain evidence="2 3">Xinb3</strain>
        <tissue evidence="2">Complete organism</tissue>
    </source>
</reference>
<dbReference type="AlphaFoldDB" id="A0A164PNY6"/>
<sequence length="91" mass="10331">MSTVCCSTKAIVGKYTDLFSQQTHGNRVILLLASDSSDTSKGKQNDRSSKLAIFCVIRVLWMGFYLCIDRFAWKKKSKKDVVLPYRTVFDA</sequence>